<reference evidence="1 2" key="1">
    <citation type="submission" date="2017-02" db="EMBL/GenBank/DDBJ databases">
        <title>Genomic diversity within the haloalkaliphilic genus Thioalkalivibrio.</title>
        <authorList>
            <person name="Ahn A.-C."/>
            <person name="Meier-Kolthoff J."/>
            <person name="Overmars L."/>
            <person name="Richter M."/>
            <person name="Woyke T."/>
            <person name="Sorokin D.Y."/>
            <person name="Muyzer G."/>
        </authorList>
    </citation>
    <scope>NUCLEOTIDE SEQUENCE [LARGE SCALE GENOMIC DNA]</scope>
    <source>
        <strain evidence="1 2">ALJD</strain>
    </source>
</reference>
<dbReference type="Proteomes" id="UP000189462">
    <property type="component" value="Unassembled WGS sequence"/>
</dbReference>
<evidence type="ECO:0000313" key="1">
    <source>
        <dbReference type="EMBL" id="OOG27622.1"/>
    </source>
</evidence>
<dbReference type="RefSeq" id="WP_077277640.1">
    <property type="nucleotide sequence ID" value="NZ_MVBK01000018.1"/>
</dbReference>
<evidence type="ECO:0000313" key="2">
    <source>
        <dbReference type="Proteomes" id="UP000189462"/>
    </source>
</evidence>
<proteinExistence type="predicted"/>
<accession>A0A1V3NS26</accession>
<keyword evidence="2" id="KW-1185">Reference proteome</keyword>
<dbReference type="AlphaFoldDB" id="A0A1V3NS26"/>
<organism evidence="1 2">
    <name type="scientific">Thioalkalivibrio denitrificans</name>
    <dbReference type="NCBI Taxonomy" id="108003"/>
    <lineage>
        <taxon>Bacteria</taxon>
        <taxon>Pseudomonadati</taxon>
        <taxon>Pseudomonadota</taxon>
        <taxon>Gammaproteobacteria</taxon>
        <taxon>Chromatiales</taxon>
        <taxon>Ectothiorhodospiraceae</taxon>
        <taxon>Thioalkalivibrio</taxon>
    </lineage>
</organism>
<name>A0A1V3NS26_9GAMM</name>
<protein>
    <submittedName>
        <fullName evidence="1">Uncharacterized protein</fullName>
    </submittedName>
</protein>
<dbReference type="EMBL" id="MVBK01000018">
    <property type="protein sequence ID" value="OOG27622.1"/>
    <property type="molecule type" value="Genomic_DNA"/>
</dbReference>
<sequence>MDRSPNRSALSDYFAYLEARYGEQFSLDVLTDEELARLAGLGAQALADQPEGGEVPTPLGALLGLVRGKLELRAQHRLISSRLSS</sequence>
<comment type="caution">
    <text evidence="1">The sequence shown here is derived from an EMBL/GenBank/DDBJ whole genome shotgun (WGS) entry which is preliminary data.</text>
</comment>
<dbReference type="OrthoDB" id="5785057at2"/>
<gene>
    <name evidence="1" type="ORF">B1C78_02920</name>
</gene>